<feature type="binding site" evidence="7">
    <location>
        <position position="57"/>
    </location>
    <ligand>
        <name>Cu cation</name>
        <dbReference type="ChEBI" id="CHEBI:23378"/>
    </ligand>
</feature>
<sequence length="143" mass="16382">MKRLLFVLLCVFGLEGKNYEVKMLDIDEKGETMVFDPAFLHIEVGDSVTFVPTHKSHYVQSKVIPEGAKHFLSELDEEVTYTFDTEGIYIYVCPPHQMMSMVGIIQVGKPTNLKKVKEAIPKLERRAMTNKGRLSEYAKQIKE</sequence>
<feature type="binding site" evidence="7">
    <location>
        <position position="93"/>
    </location>
    <ligand>
        <name>Cu cation</name>
        <dbReference type="ChEBI" id="CHEBI:23378"/>
    </ligand>
</feature>
<keyword evidence="3 7" id="KW-0479">Metal-binding</keyword>
<dbReference type="InterPro" id="IPR002386">
    <property type="entry name" value="Amicyanin/Pseudoazurin"/>
</dbReference>
<evidence type="ECO:0000256" key="7">
    <source>
        <dbReference type="PIRSR" id="PIRSR602386-1"/>
    </source>
</evidence>
<dbReference type="AlphaFoldDB" id="A0A3D8J1M5"/>
<protein>
    <submittedName>
        <fullName evidence="9">Pseudoazurin</fullName>
    </submittedName>
</protein>
<name>A0A3D8J1M5_9HELI</name>
<dbReference type="RefSeq" id="WP_115569144.1">
    <property type="nucleotide sequence ID" value="NZ_NXLV01000003.1"/>
</dbReference>
<keyword evidence="2" id="KW-0813">Transport</keyword>
<dbReference type="GO" id="GO:0009055">
    <property type="term" value="F:electron transfer activity"/>
    <property type="evidence" value="ECO:0007669"/>
    <property type="project" value="InterPro"/>
</dbReference>
<accession>A0A3D8J1M5</accession>
<evidence type="ECO:0000256" key="1">
    <source>
        <dbReference type="ARBA" id="ARBA00004418"/>
    </source>
</evidence>
<dbReference type="SUPFAM" id="SSF49503">
    <property type="entry name" value="Cupredoxins"/>
    <property type="match status" value="1"/>
</dbReference>
<dbReference type="PROSITE" id="PS00196">
    <property type="entry name" value="COPPER_BLUE"/>
    <property type="match status" value="1"/>
</dbReference>
<dbReference type="InterPro" id="IPR028871">
    <property type="entry name" value="BlueCu_1_BS"/>
</dbReference>
<keyword evidence="10" id="KW-1185">Reference proteome</keyword>
<keyword evidence="5" id="KW-0249">Electron transport</keyword>
<dbReference type="InterPro" id="IPR008972">
    <property type="entry name" value="Cupredoxin"/>
</dbReference>
<dbReference type="GO" id="GO:0005507">
    <property type="term" value="F:copper ion binding"/>
    <property type="evidence" value="ECO:0007669"/>
    <property type="project" value="InterPro"/>
</dbReference>
<evidence type="ECO:0000313" key="9">
    <source>
        <dbReference type="EMBL" id="RDU71432.1"/>
    </source>
</evidence>
<evidence type="ECO:0000256" key="4">
    <source>
        <dbReference type="ARBA" id="ARBA00022764"/>
    </source>
</evidence>
<comment type="caution">
    <text evidence="9">The sequence shown here is derived from an EMBL/GenBank/DDBJ whole genome shotgun (WGS) entry which is preliminary data.</text>
</comment>
<dbReference type="InterPro" id="IPR000923">
    <property type="entry name" value="BlueCu_1"/>
</dbReference>
<feature type="binding site" evidence="7">
    <location>
        <position position="101"/>
    </location>
    <ligand>
        <name>Cu cation</name>
        <dbReference type="ChEBI" id="CHEBI:23378"/>
    </ligand>
</feature>
<dbReference type="GO" id="GO:0042597">
    <property type="term" value="C:periplasmic space"/>
    <property type="evidence" value="ECO:0007669"/>
    <property type="project" value="UniProtKB-SubCell"/>
</dbReference>
<dbReference type="OrthoDB" id="9757546at2"/>
<comment type="cofactor">
    <cofactor evidence="7">
        <name>Cu cation</name>
        <dbReference type="ChEBI" id="CHEBI:23378"/>
    </cofactor>
    <text evidence="7">Binds 1 copper ion per subunit.</text>
</comment>
<comment type="subcellular location">
    <subcellularLocation>
        <location evidence="1">Periplasm</location>
    </subcellularLocation>
</comment>
<proteinExistence type="predicted"/>
<evidence type="ECO:0000256" key="3">
    <source>
        <dbReference type="ARBA" id="ARBA00022723"/>
    </source>
</evidence>
<evidence type="ECO:0000256" key="5">
    <source>
        <dbReference type="ARBA" id="ARBA00022982"/>
    </source>
</evidence>
<evidence type="ECO:0000259" key="8">
    <source>
        <dbReference type="Pfam" id="PF00127"/>
    </source>
</evidence>
<dbReference type="EMBL" id="NXLV01000003">
    <property type="protein sequence ID" value="RDU71432.1"/>
    <property type="molecule type" value="Genomic_DNA"/>
</dbReference>
<keyword evidence="6 7" id="KW-0186">Copper</keyword>
<evidence type="ECO:0000256" key="6">
    <source>
        <dbReference type="ARBA" id="ARBA00023008"/>
    </source>
</evidence>
<dbReference type="Proteomes" id="UP000257045">
    <property type="component" value="Unassembled WGS sequence"/>
</dbReference>
<feature type="domain" description="Blue (type 1) copper" evidence="8">
    <location>
        <begin position="28"/>
        <end position="107"/>
    </location>
</feature>
<feature type="binding site" evidence="7">
    <location>
        <position position="96"/>
    </location>
    <ligand>
        <name>Cu cation</name>
        <dbReference type="ChEBI" id="CHEBI:23378"/>
    </ligand>
</feature>
<evidence type="ECO:0000313" key="10">
    <source>
        <dbReference type="Proteomes" id="UP000257045"/>
    </source>
</evidence>
<gene>
    <name evidence="9" type="ORF">CQA58_02475</name>
</gene>
<dbReference type="Gene3D" id="2.60.40.420">
    <property type="entry name" value="Cupredoxins - blue copper proteins"/>
    <property type="match status" value="1"/>
</dbReference>
<dbReference type="PRINTS" id="PR00155">
    <property type="entry name" value="AMICYANIN"/>
</dbReference>
<dbReference type="Pfam" id="PF00127">
    <property type="entry name" value="Copper-bind"/>
    <property type="match status" value="1"/>
</dbReference>
<keyword evidence="4" id="KW-0574">Periplasm</keyword>
<organism evidence="9 10">
    <name type="scientific">Helicobacter brantae</name>
    <dbReference type="NCBI Taxonomy" id="375927"/>
    <lineage>
        <taxon>Bacteria</taxon>
        <taxon>Pseudomonadati</taxon>
        <taxon>Campylobacterota</taxon>
        <taxon>Epsilonproteobacteria</taxon>
        <taxon>Campylobacterales</taxon>
        <taxon>Helicobacteraceae</taxon>
        <taxon>Helicobacter</taxon>
    </lineage>
</organism>
<evidence type="ECO:0000256" key="2">
    <source>
        <dbReference type="ARBA" id="ARBA00022448"/>
    </source>
</evidence>
<reference evidence="9 10" key="1">
    <citation type="submission" date="2018-04" db="EMBL/GenBank/DDBJ databases">
        <title>Novel Campyloabacter and Helicobacter Species and Strains.</title>
        <authorList>
            <person name="Mannion A.J."/>
            <person name="Shen Z."/>
            <person name="Fox J.G."/>
        </authorList>
    </citation>
    <scope>NUCLEOTIDE SEQUENCE [LARGE SCALE GENOMIC DNA]</scope>
    <source>
        <strain evidence="9 10">MIT 04-9366</strain>
    </source>
</reference>